<accession>A0A368FRW4</accession>
<feature type="chain" id="PRO_5017042139" evidence="2">
    <location>
        <begin position="16"/>
        <end position="301"/>
    </location>
</feature>
<gene>
    <name evidence="3" type="ORF">ANCCAN_19927</name>
</gene>
<protein>
    <submittedName>
        <fullName evidence="3">Uncharacterized protein</fullName>
    </submittedName>
</protein>
<keyword evidence="4" id="KW-1185">Reference proteome</keyword>
<name>A0A368FRW4_ANCCA</name>
<organism evidence="3 4">
    <name type="scientific">Ancylostoma caninum</name>
    <name type="common">Dog hookworm</name>
    <dbReference type="NCBI Taxonomy" id="29170"/>
    <lineage>
        <taxon>Eukaryota</taxon>
        <taxon>Metazoa</taxon>
        <taxon>Ecdysozoa</taxon>
        <taxon>Nematoda</taxon>
        <taxon>Chromadorea</taxon>
        <taxon>Rhabditida</taxon>
        <taxon>Rhabditina</taxon>
        <taxon>Rhabditomorpha</taxon>
        <taxon>Strongyloidea</taxon>
        <taxon>Ancylostomatidae</taxon>
        <taxon>Ancylostomatinae</taxon>
        <taxon>Ancylostoma</taxon>
    </lineage>
</organism>
<dbReference type="AlphaFoldDB" id="A0A368FRW4"/>
<dbReference type="EMBL" id="JOJR01000808">
    <property type="protein sequence ID" value="RCN34238.1"/>
    <property type="molecule type" value="Genomic_DNA"/>
</dbReference>
<dbReference type="OrthoDB" id="5893248at2759"/>
<comment type="caution">
    <text evidence="3">The sequence shown here is derived from an EMBL/GenBank/DDBJ whole genome shotgun (WGS) entry which is preliminary data.</text>
</comment>
<evidence type="ECO:0000256" key="1">
    <source>
        <dbReference type="SAM" id="MobiDB-lite"/>
    </source>
</evidence>
<evidence type="ECO:0000313" key="4">
    <source>
        <dbReference type="Proteomes" id="UP000252519"/>
    </source>
</evidence>
<proteinExistence type="predicted"/>
<dbReference type="Proteomes" id="UP000252519">
    <property type="component" value="Unassembled WGS sequence"/>
</dbReference>
<dbReference type="STRING" id="29170.A0A368FRW4"/>
<feature type="compositionally biased region" description="Polar residues" evidence="1">
    <location>
        <begin position="39"/>
        <end position="60"/>
    </location>
</feature>
<reference evidence="3 4" key="1">
    <citation type="submission" date="2014-10" db="EMBL/GenBank/DDBJ databases">
        <title>Draft genome of the hookworm Ancylostoma caninum.</title>
        <authorList>
            <person name="Mitreva M."/>
        </authorList>
    </citation>
    <scope>NUCLEOTIDE SEQUENCE [LARGE SCALE GENOMIC DNA]</scope>
    <source>
        <strain evidence="3 4">Baltimore</strain>
    </source>
</reference>
<evidence type="ECO:0000256" key="2">
    <source>
        <dbReference type="SAM" id="SignalP"/>
    </source>
</evidence>
<keyword evidence="2" id="KW-0732">Signal</keyword>
<feature type="signal peptide" evidence="2">
    <location>
        <begin position="1"/>
        <end position="15"/>
    </location>
</feature>
<evidence type="ECO:0000313" key="3">
    <source>
        <dbReference type="EMBL" id="RCN34238.1"/>
    </source>
</evidence>
<sequence>MLLLVIALWVTGANPKHHFFMDAPARVLDSFSVEPPPTELSTDTPARLLDSSSVKPPTTDSFVDAPARVLNSFSVEPPTTNTFVDAPARVLDSFSVEPPTTDTFVDAPASVLDSFSVEPPTTDSFVDAPARILDAFPAEPPATEVNDPATACKEPKMNTTETSSAEMVTVSFEKAKSAVASFFREFAENIEATMQLLYSKLREFCGFEGRSELPTSETPHGNANIQVQKALVKIDRSGCDEVAVQPAENHEEHQGGGDVMVASARNEELQYQRHPMRFLHKVEQLKAEFHDDPSYRDERNK</sequence>
<feature type="region of interest" description="Disordered" evidence="1">
    <location>
        <begin position="34"/>
        <end position="60"/>
    </location>
</feature>